<dbReference type="AlphaFoldDB" id="A0A6B9ZNC0"/>
<dbReference type="EMBL" id="CP048113">
    <property type="protein sequence ID" value="QHS63379.1"/>
    <property type="molecule type" value="Genomic_DNA"/>
</dbReference>
<proteinExistence type="predicted"/>
<sequence length="167" mass="18629">MPAGTANKVSGLSGTIRAVIAFAVIIVAAYALGSFYAGASAHKGIGRPLVVLFIDMGALIFLLRWAKAFTGTDNRQLHIWMAVIACYICWLVSWDIEPYGGYYEITAQDLLVNPTLVVKEMNTRYHYLIGHRHISVFYQPYLLRTIYVAEAALFAFLAKYLSLGRLF</sequence>
<gene>
    <name evidence="2" type="ORF">GWR21_28465</name>
</gene>
<keyword evidence="1" id="KW-0812">Transmembrane</keyword>
<keyword evidence="1" id="KW-0472">Membrane</keyword>
<keyword evidence="3" id="KW-1185">Reference proteome</keyword>
<feature type="transmembrane region" description="Helical" evidence="1">
    <location>
        <begin position="77"/>
        <end position="94"/>
    </location>
</feature>
<dbReference type="Proteomes" id="UP000476411">
    <property type="component" value="Chromosome"/>
</dbReference>
<evidence type="ECO:0000313" key="2">
    <source>
        <dbReference type="EMBL" id="QHS63379.1"/>
    </source>
</evidence>
<protein>
    <submittedName>
        <fullName evidence="2">Uncharacterized protein</fullName>
    </submittedName>
</protein>
<evidence type="ECO:0000256" key="1">
    <source>
        <dbReference type="SAM" id="Phobius"/>
    </source>
</evidence>
<feature type="transmembrane region" description="Helical" evidence="1">
    <location>
        <begin position="141"/>
        <end position="161"/>
    </location>
</feature>
<keyword evidence="1" id="KW-1133">Transmembrane helix</keyword>
<accession>A0A6B9ZNC0</accession>
<organism evidence="2 3">
    <name type="scientific">Chitinophaga agri</name>
    <dbReference type="NCBI Taxonomy" id="2703787"/>
    <lineage>
        <taxon>Bacteria</taxon>
        <taxon>Pseudomonadati</taxon>
        <taxon>Bacteroidota</taxon>
        <taxon>Chitinophagia</taxon>
        <taxon>Chitinophagales</taxon>
        <taxon>Chitinophagaceae</taxon>
        <taxon>Chitinophaga</taxon>
    </lineage>
</organism>
<reference evidence="2 3" key="1">
    <citation type="submission" date="2020-01" db="EMBL/GenBank/DDBJ databases">
        <title>Complete genome sequence of Chitinophaga sp. H33E-04 isolated from quinoa roots.</title>
        <authorList>
            <person name="Weon H.-Y."/>
            <person name="Lee S.A."/>
        </authorList>
    </citation>
    <scope>NUCLEOTIDE SEQUENCE [LARGE SCALE GENOMIC DNA]</scope>
    <source>
        <strain evidence="2 3">H33E-04</strain>
    </source>
</reference>
<feature type="transmembrane region" description="Helical" evidence="1">
    <location>
        <begin position="18"/>
        <end position="39"/>
    </location>
</feature>
<dbReference type="RefSeq" id="WP_162335095.1">
    <property type="nucleotide sequence ID" value="NZ_CP048113.1"/>
</dbReference>
<dbReference type="KEGG" id="chih:GWR21_28465"/>
<evidence type="ECO:0000313" key="3">
    <source>
        <dbReference type="Proteomes" id="UP000476411"/>
    </source>
</evidence>
<feature type="transmembrane region" description="Helical" evidence="1">
    <location>
        <begin position="45"/>
        <end position="65"/>
    </location>
</feature>
<name>A0A6B9ZNC0_9BACT</name>